<reference evidence="1 2" key="1">
    <citation type="submission" date="2016-12" db="EMBL/GenBank/DDBJ databases">
        <authorList>
            <person name="Song W.-J."/>
            <person name="Kurnit D.M."/>
        </authorList>
    </citation>
    <scope>NUCLEOTIDE SEQUENCE [LARGE SCALE GENOMIC DNA]</scope>
    <source>
        <strain evidence="1 2">STM7296</strain>
    </source>
</reference>
<proteinExistence type="predicted"/>
<evidence type="ECO:0000313" key="2">
    <source>
        <dbReference type="Proteomes" id="UP000187012"/>
    </source>
</evidence>
<evidence type="ECO:0000313" key="1">
    <source>
        <dbReference type="EMBL" id="SIT34847.1"/>
    </source>
</evidence>
<accession>A0A1N7RJH8</accession>
<dbReference type="EMBL" id="CYGX02000001">
    <property type="protein sequence ID" value="SIT34847.1"/>
    <property type="molecule type" value="Genomic_DNA"/>
</dbReference>
<gene>
    <name evidence="1" type="ORF">BN2475_10003</name>
</gene>
<dbReference type="STRING" id="1247936.BN2475_10003"/>
<sequence>MKTGDISHGRDHHERLNIRFGKIEAYAKRRLRVAPLLSTSISLSVQETSDLRSPSSPLLSLSHGETLSIALLDELLPSLHSVVWTFSENDEKTGNLTTISDNVQVTLSMPADSKAAAPLEAILRGAAARLVVAIGDLSLPSQKP</sequence>
<dbReference type="RefSeq" id="WP_094777531.1">
    <property type="nucleotide sequence ID" value="NZ_CYGX02000001.1"/>
</dbReference>
<organism evidence="1 2">
    <name type="scientific">Paraburkholderia ribeironis</name>
    <dbReference type="NCBI Taxonomy" id="1247936"/>
    <lineage>
        <taxon>Bacteria</taxon>
        <taxon>Pseudomonadati</taxon>
        <taxon>Pseudomonadota</taxon>
        <taxon>Betaproteobacteria</taxon>
        <taxon>Burkholderiales</taxon>
        <taxon>Burkholderiaceae</taxon>
        <taxon>Paraburkholderia</taxon>
    </lineage>
</organism>
<name>A0A1N7RJH8_9BURK</name>
<dbReference type="AlphaFoldDB" id="A0A1N7RJH8"/>
<dbReference type="Proteomes" id="UP000187012">
    <property type="component" value="Unassembled WGS sequence"/>
</dbReference>
<protein>
    <submittedName>
        <fullName evidence="1">Uncharacterized protein</fullName>
    </submittedName>
</protein>
<keyword evidence="2" id="KW-1185">Reference proteome</keyword>
<dbReference type="OrthoDB" id="9939561at2"/>